<dbReference type="PANTHER" id="PTHR43531">
    <property type="entry name" value="PROTEIN ICFG"/>
    <property type="match status" value="1"/>
</dbReference>
<proteinExistence type="inferred from homology"/>
<dbReference type="CDD" id="cd12913">
    <property type="entry name" value="PDC1_MCP_like"/>
    <property type="match status" value="1"/>
</dbReference>
<dbReference type="Pfam" id="PF00672">
    <property type="entry name" value="HAMP"/>
    <property type="match status" value="2"/>
</dbReference>
<dbReference type="SUPFAM" id="SSF58104">
    <property type="entry name" value="Methyl-accepting chemotaxis protein (MCP) signaling domain"/>
    <property type="match status" value="1"/>
</dbReference>
<comment type="subcellular location">
    <subcellularLocation>
        <location evidence="1">Membrane</location>
    </subcellularLocation>
</comment>
<feature type="domain" description="HAMP" evidence="7">
    <location>
        <begin position="426"/>
        <end position="464"/>
    </location>
</feature>
<evidence type="ECO:0000313" key="9">
    <source>
        <dbReference type="Proteomes" id="UP001255601"/>
    </source>
</evidence>
<dbReference type="Pfam" id="PF22673">
    <property type="entry name" value="MCP-like_PDC_1"/>
    <property type="match status" value="1"/>
</dbReference>
<dbReference type="EMBL" id="JAVIZC010000001">
    <property type="protein sequence ID" value="MDR6101205.1"/>
    <property type="molecule type" value="Genomic_DNA"/>
</dbReference>
<keyword evidence="5" id="KW-0812">Transmembrane</keyword>
<name>A0AAJ2B876_9HYPH</name>
<gene>
    <name evidence="8" type="ORF">QE369_001383</name>
</gene>
<evidence type="ECO:0000256" key="3">
    <source>
        <dbReference type="ARBA" id="ARBA00029447"/>
    </source>
</evidence>
<dbReference type="SUPFAM" id="SSF158472">
    <property type="entry name" value="HAMP domain-like"/>
    <property type="match status" value="1"/>
</dbReference>
<reference evidence="8" key="1">
    <citation type="submission" date="2023-08" db="EMBL/GenBank/DDBJ databases">
        <title>Functional and genomic diversity of the sorghum phyllosphere microbiome.</title>
        <authorList>
            <person name="Shade A."/>
        </authorList>
    </citation>
    <scope>NUCLEOTIDE SEQUENCE</scope>
    <source>
        <strain evidence="8">SORGH_AS_0974</strain>
    </source>
</reference>
<dbReference type="InterPro" id="IPR004089">
    <property type="entry name" value="MCPsignal_dom"/>
</dbReference>
<dbReference type="PANTHER" id="PTHR43531:SF11">
    <property type="entry name" value="METHYL-ACCEPTING CHEMOTAXIS PROTEIN 3"/>
    <property type="match status" value="1"/>
</dbReference>
<dbReference type="Gene3D" id="1.10.8.500">
    <property type="entry name" value="HAMP domain in histidine kinase"/>
    <property type="match status" value="1"/>
</dbReference>
<dbReference type="GO" id="GO:0016020">
    <property type="term" value="C:membrane"/>
    <property type="evidence" value="ECO:0007669"/>
    <property type="project" value="UniProtKB-SubCell"/>
</dbReference>
<evidence type="ECO:0000256" key="2">
    <source>
        <dbReference type="ARBA" id="ARBA00022500"/>
    </source>
</evidence>
<organism evidence="8 9">
    <name type="scientific">Agrobacterium larrymoorei</name>
    <dbReference type="NCBI Taxonomy" id="160699"/>
    <lineage>
        <taxon>Bacteria</taxon>
        <taxon>Pseudomonadati</taxon>
        <taxon>Pseudomonadota</taxon>
        <taxon>Alphaproteobacteria</taxon>
        <taxon>Hyphomicrobiales</taxon>
        <taxon>Rhizobiaceae</taxon>
        <taxon>Rhizobium/Agrobacterium group</taxon>
        <taxon>Agrobacterium</taxon>
    </lineage>
</organism>
<dbReference type="GO" id="GO:0006935">
    <property type="term" value="P:chemotaxis"/>
    <property type="evidence" value="ECO:0007669"/>
    <property type="project" value="UniProtKB-KW"/>
</dbReference>
<dbReference type="CDD" id="cd11386">
    <property type="entry name" value="MCP_signal"/>
    <property type="match status" value="1"/>
</dbReference>
<dbReference type="Proteomes" id="UP001255601">
    <property type="component" value="Unassembled WGS sequence"/>
</dbReference>
<evidence type="ECO:0000256" key="5">
    <source>
        <dbReference type="SAM" id="Phobius"/>
    </source>
</evidence>
<dbReference type="SMART" id="SM00283">
    <property type="entry name" value="MA"/>
    <property type="match status" value="1"/>
</dbReference>
<protein>
    <submittedName>
        <fullName evidence="8">Methyl-accepting chemotaxis protein</fullName>
    </submittedName>
</protein>
<dbReference type="InterPro" id="IPR051310">
    <property type="entry name" value="MCP_chemotaxis"/>
</dbReference>
<keyword evidence="5" id="KW-1133">Transmembrane helix</keyword>
<feature type="transmembrane region" description="Helical" evidence="5">
    <location>
        <begin position="12"/>
        <end position="30"/>
    </location>
</feature>
<evidence type="ECO:0000259" key="6">
    <source>
        <dbReference type="PROSITE" id="PS50111"/>
    </source>
</evidence>
<dbReference type="GO" id="GO:0007165">
    <property type="term" value="P:signal transduction"/>
    <property type="evidence" value="ECO:0007669"/>
    <property type="project" value="UniProtKB-KW"/>
</dbReference>
<feature type="domain" description="Methyl-accepting transducer" evidence="6">
    <location>
        <begin position="469"/>
        <end position="698"/>
    </location>
</feature>
<dbReference type="FunFam" id="1.10.287.950:FF:000001">
    <property type="entry name" value="Methyl-accepting chemotaxis sensory transducer"/>
    <property type="match status" value="1"/>
</dbReference>
<feature type="domain" description="HAMP" evidence="7">
    <location>
        <begin position="331"/>
        <end position="384"/>
    </location>
</feature>
<dbReference type="Gene3D" id="3.30.450.20">
    <property type="entry name" value="PAS domain"/>
    <property type="match status" value="2"/>
</dbReference>
<sequence>MKKILNSVSGKLILATGTAIAGIMIAYTAVNVVNVKSATERDVMALATEKAGAVSEQIAGDISVATSAGATLAATIGGFIENGSRSRADIVSMIETVAPQYPNVFGAWMCELVDGKSPKPTVGTEGLNKEGIFTPYWTKSDSGKVEFSTWSIKPEDEYYGGVLKTGKPLITSPYLTNMKKLVTSVSVPVTVGGTMVGMAGVDIKLDDLTASLSQIKPFEGGSVMLLASNGKWLAHTNADNLMKDYSDVGADLVKQALADGKMRVIEGLPDGSVRLVYPFTAPGMNTTWATVLDVPPAVFSGPVWQQIYSMLIGGLIILGVTLGVILVATQFLIKKPLTSVLGSVGKMANGNYKDQVAQTGKPDELGNLAAALEKFRFALARGEDIQAEQEELQRQVETDRKRQSDIDNAKAEDLRHFVEIVQSRFNALATGDLTVRMNEKVAPEFDTIRQNFNLSVSALEETISNVVRAVYTIRSGLSEISTASNDLARRTEQQAAALEETVAALSEVTRGVNDTADGATNAQKTVDSARADAEKGGDVVARAVAAMTEIQGSSSKIGNIISVIDEIAFQTNLLALNAGVEAARAGEAGKGFAVVAQEVRELAQRSATAAKEIKGLISTSSSQVETGVHLVEETGNSLGKIVEQVLGMSQTVNQIAAGAREQAISLKEVSSAADQMDKVTQQNAAMVEETTAAAQNLSQETENLASMVGRFRVSGETRLASNPSHARYAMAS</sequence>
<dbReference type="SMART" id="SM00304">
    <property type="entry name" value="HAMP"/>
    <property type="match status" value="2"/>
</dbReference>
<keyword evidence="2" id="KW-0145">Chemotaxis</keyword>
<evidence type="ECO:0000313" key="8">
    <source>
        <dbReference type="EMBL" id="MDR6101205.1"/>
    </source>
</evidence>
<dbReference type="AlphaFoldDB" id="A0AAJ2B876"/>
<evidence type="ECO:0000256" key="1">
    <source>
        <dbReference type="ARBA" id="ARBA00004370"/>
    </source>
</evidence>
<evidence type="ECO:0000256" key="4">
    <source>
        <dbReference type="PROSITE-ProRule" id="PRU00284"/>
    </source>
</evidence>
<dbReference type="Pfam" id="PF00015">
    <property type="entry name" value="MCPsignal"/>
    <property type="match status" value="1"/>
</dbReference>
<accession>A0AAJ2B876</accession>
<dbReference type="InterPro" id="IPR004090">
    <property type="entry name" value="Chemotax_Me-accpt_rcpt"/>
</dbReference>
<keyword evidence="4" id="KW-0807">Transducer</keyword>
<dbReference type="PRINTS" id="PR00260">
    <property type="entry name" value="CHEMTRNSDUCR"/>
</dbReference>
<keyword evidence="5" id="KW-0472">Membrane</keyword>
<evidence type="ECO:0000259" key="7">
    <source>
        <dbReference type="PROSITE" id="PS50885"/>
    </source>
</evidence>
<feature type="transmembrane region" description="Helical" evidence="5">
    <location>
        <begin position="307"/>
        <end position="333"/>
    </location>
</feature>
<dbReference type="Gene3D" id="1.10.287.950">
    <property type="entry name" value="Methyl-accepting chemotaxis protein"/>
    <property type="match status" value="1"/>
</dbReference>
<comment type="similarity">
    <text evidence="3">Belongs to the methyl-accepting chemotaxis (MCP) protein family.</text>
</comment>
<dbReference type="InterPro" id="IPR003660">
    <property type="entry name" value="HAMP_dom"/>
</dbReference>
<dbReference type="PROSITE" id="PS50111">
    <property type="entry name" value="CHEMOTAXIS_TRANSDUC_2"/>
    <property type="match status" value="1"/>
</dbReference>
<comment type="caution">
    <text evidence="8">The sequence shown here is derived from an EMBL/GenBank/DDBJ whole genome shotgun (WGS) entry which is preliminary data.</text>
</comment>
<dbReference type="RefSeq" id="WP_309770109.1">
    <property type="nucleotide sequence ID" value="NZ_JAVIZC010000001.1"/>
</dbReference>
<dbReference type="CDD" id="cd18774">
    <property type="entry name" value="PDC2_HK_sensor"/>
    <property type="match status" value="1"/>
</dbReference>
<dbReference type="PROSITE" id="PS50885">
    <property type="entry name" value="HAMP"/>
    <property type="match status" value="2"/>
</dbReference>
<dbReference type="GO" id="GO:0004888">
    <property type="term" value="F:transmembrane signaling receptor activity"/>
    <property type="evidence" value="ECO:0007669"/>
    <property type="project" value="InterPro"/>
</dbReference>